<evidence type="ECO:0000313" key="2">
    <source>
        <dbReference type="Proteomes" id="UP000887458"/>
    </source>
</evidence>
<protein>
    <submittedName>
        <fullName evidence="1">Uncharacterized protein</fullName>
    </submittedName>
</protein>
<sequence>MNSVEYLGLLAATAAGVIFQNISFSSGSTKLQYSIKKKLSYQMILLMCRQTMTDQIELN</sequence>
<accession>A0ABQ8JK96</accession>
<reference evidence="1 2" key="2">
    <citation type="journal article" date="2022" name="Mol. Biol. Evol.">
        <title>Comparative Genomics Reveals Insights into the Divergent Evolution of Astigmatic Mites and Household Pest Adaptations.</title>
        <authorList>
            <person name="Xiong Q."/>
            <person name="Wan A.T."/>
            <person name="Liu X."/>
            <person name="Fung C.S."/>
            <person name="Xiao X."/>
            <person name="Malainual N."/>
            <person name="Hou J."/>
            <person name="Wang L."/>
            <person name="Wang M."/>
            <person name="Yang K.Y."/>
            <person name="Cui Y."/>
            <person name="Leung E.L."/>
            <person name="Nong W."/>
            <person name="Shin S.K."/>
            <person name="Au S.W."/>
            <person name="Jeong K.Y."/>
            <person name="Chew F.T."/>
            <person name="Hui J.H."/>
            <person name="Leung T.F."/>
            <person name="Tungtrongchitr A."/>
            <person name="Zhong N."/>
            <person name="Liu Z."/>
            <person name="Tsui S.K."/>
        </authorList>
    </citation>
    <scope>NUCLEOTIDE SEQUENCE [LARGE SCALE GENOMIC DNA]</scope>
    <source>
        <strain evidence="1">Derp</strain>
    </source>
</reference>
<organism evidence="1 2">
    <name type="scientific">Dermatophagoides pteronyssinus</name>
    <name type="common">European house dust mite</name>
    <dbReference type="NCBI Taxonomy" id="6956"/>
    <lineage>
        <taxon>Eukaryota</taxon>
        <taxon>Metazoa</taxon>
        <taxon>Ecdysozoa</taxon>
        <taxon>Arthropoda</taxon>
        <taxon>Chelicerata</taxon>
        <taxon>Arachnida</taxon>
        <taxon>Acari</taxon>
        <taxon>Acariformes</taxon>
        <taxon>Sarcoptiformes</taxon>
        <taxon>Astigmata</taxon>
        <taxon>Psoroptidia</taxon>
        <taxon>Analgoidea</taxon>
        <taxon>Pyroglyphidae</taxon>
        <taxon>Dermatophagoidinae</taxon>
        <taxon>Dermatophagoides</taxon>
    </lineage>
</organism>
<gene>
    <name evidence="1" type="ORF">DERP_007626</name>
</gene>
<reference evidence="1 2" key="1">
    <citation type="journal article" date="2018" name="J. Allergy Clin. Immunol.">
        <title>High-quality assembly of Dermatophagoides pteronyssinus genome and transcriptome reveals a wide range of novel allergens.</title>
        <authorList>
            <person name="Liu X.Y."/>
            <person name="Yang K.Y."/>
            <person name="Wang M.Q."/>
            <person name="Kwok J.S."/>
            <person name="Zeng X."/>
            <person name="Yang Z."/>
            <person name="Xiao X.J."/>
            <person name="Lau C.P."/>
            <person name="Li Y."/>
            <person name="Huang Z.M."/>
            <person name="Ba J.G."/>
            <person name="Yim A.K."/>
            <person name="Ouyang C.Y."/>
            <person name="Ngai S.M."/>
            <person name="Chan T.F."/>
            <person name="Leung E.L."/>
            <person name="Liu L."/>
            <person name="Liu Z.G."/>
            <person name="Tsui S.K."/>
        </authorList>
    </citation>
    <scope>NUCLEOTIDE SEQUENCE [LARGE SCALE GENOMIC DNA]</scope>
    <source>
        <strain evidence="1">Derp</strain>
    </source>
</reference>
<comment type="caution">
    <text evidence="1">The sequence shown here is derived from an EMBL/GenBank/DDBJ whole genome shotgun (WGS) entry which is preliminary data.</text>
</comment>
<keyword evidence="2" id="KW-1185">Reference proteome</keyword>
<evidence type="ECO:0000313" key="1">
    <source>
        <dbReference type="EMBL" id="KAH9423034.1"/>
    </source>
</evidence>
<proteinExistence type="predicted"/>
<dbReference type="Proteomes" id="UP000887458">
    <property type="component" value="Unassembled WGS sequence"/>
</dbReference>
<name>A0ABQ8JK96_DERPT</name>
<dbReference type="EMBL" id="NJHN03000034">
    <property type="protein sequence ID" value="KAH9423034.1"/>
    <property type="molecule type" value="Genomic_DNA"/>
</dbReference>